<keyword evidence="4" id="KW-0449">Lipoprotein</keyword>
<organism evidence="6 7">
    <name type="scientific">Pseudoleptotrichia goodfellowii</name>
    <dbReference type="NCBI Taxonomy" id="157692"/>
    <lineage>
        <taxon>Bacteria</taxon>
        <taxon>Fusobacteriati</taxon>
        <taxon>Fusobacteriota</taxon>
        <taxon>Fusobacteriia</taxon>
        <taxon>Fusobacteriales</taxon>
        <taxon>Leptotrichiaceae</taxon>
        <taxon>Pseudoleptotrichia</taxon>
    </lineage>
</organism>
<evidence type="ECO:0000313" key="7">
    <source>
        <dbReference type="Proteomes" id="UP000321606"/>
    </source>
</evidence>
<evidence type="ECO:0000256" key="3">
    <source>
        <dbReference type="ARBA" id="ARBA00023139"/>
    </source>
</evidence>
<protein>
    <recommendedName>
        <fullName evidence="5">C-type lysozyme inhibitor domain-containing protein</fullName>
    </recommendedName>
</protein>
<name>A0A510JC44_9FUSO</name>
<dbReference type="EMBL" id="AP019822">
    <property type="protein sequence ID" value="BBM36011.1"/>
    <property type="molecule type" value="Genomic_DNA"/>
</dbReference>
<evidence type="ECO:0000313" key="6">
    <source>
        <dbReference type="EMBL" id="BBM36011.1"/>
    </source>
</evidence>
<proteinExistence type="predicted"/>
<evidence type="ECO:0000256" key="1">
    <source>
        <dbReference type="ARBA" id="ARBA00022729"/>
    </source>
</evidence>
<evidence type="ECO:0000256" key="4">
    <source>
        <dbReference type="ARBA" id="ARBA00023288"/>
    </source>
</evidence>
<keyword evidence="2" id="KW-0472">Membrane</keyword>
<dbReference type="Gene3D" id="2.40.128.200">
    <property type="match status" value="1"/>
</dbReference>
<dbReference type="SUPFAM" id="SSF141488">
    <property type="entry name" value="YdhA-like"/>
    <property type="match status" value="1"/>
</dbReference>
<gene>
    <name evidence="6" type="ORF">JCM16774_0943</name>
</gene>
<dbReference type="Pfam" id="PF09864">
    <property type="entry name" value="MliC"/>
    <property type="match status" value="1"/>
</dbReference>
<dbReference type="AlphaFoldDB" id="A0A510JC44"/>
<dbReference type="OrthoDB" id="80812at2"/>
<dbReference type="InterPro" id="IPR036328">
    <property type="entry name" value="MliC_sf"/>
</dbReference>
<feature type="domain" description="C-type lysozyme inhibitor" evidence="5">
    <location>
        <begin position="41"/>
        <end position="95"/>
    </location>
</feature>
<evidence type="ECO:0000256" key="2">
    <source>
        <dbReference type="ARBA" id="ARBA00023136"/>
    </source>
</evidence>
<dbReference type="KEGG" id="lgo:JCM16774_0943"/>
<sequence>MKKAKSFTVALSVLLLTTGINSVSYTKTVKKTQKQVSVTAYNCGSESIKVTYPTKRTAKVTDSEGKVYNLRLAKSAGGTRYTNVKGIEFFTDGRNTVYTGSSGIENTCTVSQ</sequence>
<reference evidence="6 7" key="1">
    <citation type="submission" date="2019-07" db="EMBL/GenBank/DDBJ databases">
        <title>Complete Genome Sequence of Leptotrichia goodfellowii Strain JCM 16774.</title>
        <authorList>
            <person name="Watanabe S."/>
            <person name="Cui L."/>
        </authorList>
    </citation>
    <scope>NUCLEOTIDE SEQUENCE [LARGE SCALE GENOMIC DNA]</scope>
    <source>
        <strain evidence="6 7">JCM16774</strain>
    </source>
</reference>
<dbReference type="RefSeq" id="WP_026737423.1">
    <property type="nucleotide sequence ID" value="NZ_AP019822.1"/>
</dbReference>
<dbReference type="InterPro" id="IPR018660">
    <property type="entry name" value="MliC"/>
</dbReference>
<dbReference type="Proteomes" id="UP000321606">
    <property type="component" value="Chromosome"/>
</dbReference>
<evidence type="ECO:0000259" key="5">
    <source>
        <dbReference type="Pfam" id="PF09864"/>
    </source>
</evidence>
<keyword evidence="1" id="KW-0732">Signal</keyword>
<keyword evidence="3" id="KW-0564">Palmitate</keyword>
<accession>A0A510JC44</accession>